<evidence type="ECO:0000313" key="1">
    <source>
        <dbReference type="EMBL" id="VFQ80829.1"/>
    </source>
</evidence>
<accession>A0A484LX49</accession>
<dbReference type="OrthoDB" id="1926238at2759"/>
<sequence>MSQPQPTQQHEFPIMFKQFQELQQKRRLQKLGYMGQQNHVDQLCLFNKQTSGIQVPPLFNGTPFRDAPNMFSVGFPNRSIVSQCQSQAGSPMGVLPHQLNMSTYGSPVVRLGNNLSPHPTLQGLCNDTSILTDSNIVQVELSGVSHETFNSSSMSEQSNASCFHSGHGFMSGIGLAPKQVFQENVFGQIPNKGMVGKQVSKSPCKSLMQESCGGQEQGNVGGISGIGRTSGSSDCLSSFPTVQSGSLSALMQTAVAEACSSDTGLQEWSGMSFQNPETSTENQPSNYVHSRGRQNNAIHNTMQNASSPTSKPKLLSQSYSMNFNSQGLQQLNHKFPGHVEIHSGSQLDTSCLHGQASTSDTTYQRSKKHLLNQSHTDGDIVEHRTGTVYKCKEFVQSSEKVQTNASELSLAPPDNSSSIAQSSIGLRLGSPSQGIPRLHTSSESLSLFYNQLQNQSLPLHVGSHSPQEMFATQDQKFDIRRSKKRKLDSFDFLPWYKVVTQASLKFPNFSMIELEWCLASNRRSQRVENEAEVLQDSALIHRPKRRLTKTTQLMQQLFPPSPTVIISADAFSNCDSVVYFVARLALGDACNMTCDFHMQSTAGDMLYGKVEAPGISGGKDLLNTMETFICRAERLHADIIRQEEQASFLDLKVESQNMEKLATINRLARFHSQGNPAAVDTSKVTPVVLKPAPQRSVVAFPMPKTVPRGVKCLSL</sequence>
<dbReference type="AlphaFoldDB" id="A0A484LX49"/>
<dbReference type="Proteomes" id="UP000595140">
    <property type="component" value="Unassembled WGS sequence"/>
</dbReference>
<dbReference type="EMBL" id="OOIL02002181">
    <property type="protein sequence ID" value="VFQ80829.1"/>
    <property type="molecule type" value="Genomic_DNA"/>
</dbReference>
<dbReference type="PANTHER" id="PTHR31267">
    <property type="entry name" value="DENTIN SIALOPHOSPHOPROTEIN-LIKE PROTEIN"/>
    <property type="match status" value="1"/>
</dbReference>
<gene>
    <name evidence="1" type="ORF">CCAM_LOCUS22605</name>
</gene>
<name>A0A484LX49_9ASTE</name>
<reference evidence="1 2" key="1">
    <citation type="submission" date="2018-04" db="EMBL/GenBank/DDBJ databases">
        <authorList>
            <person name="Vogel A."/>
        </authorList>
    </citation>
    <scope>NUCLEOTIDE SEQUENCE [LARGE SCALE GENOMIC DNA]</scope>
</reference>
<protein>
    <submittedName>
        <fullName evidence="1">Uncharacterized protein</fullName>
    </submittedName>
</protein>
<proteinExistence type="predicted"/>
<dbReference type="PANTHER" id="PTHR31267:SF2">
    <property type="entry name" value="EXPRESSED PROTEIN"/>
    <property type="match status" value="1"/>
</dbReference>
<keyword evidence="2" id="KW-1185">Reference proteome</keyword>
<evidence type="ECO:0000313" key="2">
    <source>
        <dbReference type="Proteomes" id="UP000595140"/>
    </source>
</evidence>
<organism evidence="1 2">
    <name type="scientific">Cuscuta campestris</name>
    <dbReference type="NCBI Taxonomy" id="132261"/>
    <lineage>
        <taxon>Eukaryota</taxon>
        <taxon>Viridiplantae</taxon>
        <taxon>Streptophyta</taxon>
        <taxon>Embryophyta</taxon>
        <taxon>Tracheophyta</taxon>
        <taxon>Spermatophyta</taxon>
        <taxon>Magnoliopsida</taxon>
        <taxon>eudicotyledons</taxon>
        <taxon>Gunneridae</taxon>
        <taxon>Pentapetalae</taxon>
        <taxon>asterids</taxon>
        <taxon>lamiids</taxon>
        <taxon>Solanales</taxon>
        <taxon>Convolvulaceae</taxon>
        <taxon>Cuscuteae</taxon>
        <taxon>Cuscuta</taxon>
        <taxon>Cuscuta subgen. Grammica</taxon>
        <taxon>Cuscuta sect. Cleistogrammica</taxon>
    </lineage>
</organism>